<keyword evidence="3" id="KW-1185">Reference proteome</keyword>
<dbReference type="RefSeq" id="WP_002643132.1">
    <property type="nucleotide sequence ID" value="NZ_JH815325.1"/>
</dbReference>
<comment type="caution">
    <text evidence="2">The sequence shown here is derived from an EMBL/GenBank/DDBJ whole genome shotgun (WGS) entry which is preliminary data.</text>
</comment>
<evidence type="ECO:0000313" key="2">
    <source>
        <dbReference type="EMBL" id="EJZ50042.1"/>
    </source>
</evidence>
<dbReference type="HOGENOM" id="CLU_046670_6_1_4"/>
<organism evidence="2 3">
    <name type="scientific">Simonsiella muelleri ATCC 29453</name>
    <dbReference type="NCBI Taxonomy" id="641147"/>
    <lineage>
        <taxon>Bacteria</taxon>
        <taxon>Pseudomonadati</taxon>
        <taxon>Pseudomonadota</taxon>
        <taxon>Betaproteobacteria</taxon>
        <taxon>Neisseriales</taxon>
        <taxon>Neisseriaceae</taxon>
        <taxon>Simonsiella</taxon>
    </lineage>
</organism>
<evidence type="ECO:0000259" key="1">
    <source>
        <dbReference type="PROSITE" id="PS51750"/>
    </source>
</evidence>
<sequence>MNNQISTFKFSENHSIRTIADEKGEFWFLANDVCGVLGYVNPRDAVSKHCKLKGVAKRDTPTESGNQEMTYINEPNLYRLIIKSRKPEAEAFEEWVMEDVLPTIRKTGSYQTSGSLKTKTALPNGLTLEQQDEIKKFHRELVQTAPKEKQAKLAIQLWSSVKSKFGVSYKEVASEHYPEVLSLMARVAVE</sequence>
<dbReference type="Proteomes" id="UP000017813">
    <property type="component" value="Unassembled WGS sequence"/>
</dbReference>
<dbReference type="PANTHER" id="PTHR36180">
    <property type="entry name" value="DNA-BINDING PROTEIN-RELATED-RELATED"/>
    <property type="match status" value="1"/>
</dbReference>
<name>U6Q197_9NEIS</name>
<evidence type="ECO:0000313" key="3">
    <source>
        <dbReference type="Proteomes" id="UP000017813"/>
    </source>
</evidence>
<dbReference type="PROSITE" id="PS51750">
    <property type="entry name" value="BRO_N"/>
    <property type="match status" value="1"/>
</dbReference>
<reference evidence="2 3" key="2">
    <citation type="submission" date="2011-10" db="EMBL/GenBank/DDBJ databases">
        <title>The Genome Sequence of Simonsiella muelleri ATCC 29453.</title>
        <authorList>
            <consortium name="The Broad Institute Genome Sequencing Platform"/>
            <consortium name="The Broad Institute Genome Sequencing Center for Infectious Disease"/>
            <person name="Earl A."/>
            <person name="Ward D."/>
            <person name="Feldgarden M."/>
            <person name="Gevers D."/>
            <person name="Izard J."/>
            <person name="Baranova O.V."/>
            <person name="Blanton J.M."/>
            <person name="Tanner A.C."/>
            <person name="Dewhirst F."/>
            <person name="Young S.K."/>
            <person name="Zeng Q."/>
            <person name="Gargeya S."/>
            <person name="Fitzgerald M."/>
            <person name="Haas B."/>
            <person name="Abouelleil A."/>
            <person name="Alvarado L."/>
            <person name="Arachchi H.M."/>
            <person name="Berlin A."/>
            <person name="Brown A."/>
            <person name="Chapman S.B."/>
            <person name="Chen Z."/>
            <person name="Dunbar C."/>
            <person name="Freedman E."/>
            <person name="Gearin G."/>
            <person name="Goldberg J."/>
            <person name="Griggs A."/>
            <person name="Gujja S."/>
            <person name="Heiman D."/>
            <person name="Howarth C."/>
            <person name="Larson L."/>
            <person name="Lui A."/>
            <person name="MacDonald P.J.P."/>
            <person name="Montmayeur A."/>
            <person name="Murphy C."/>
            <person name="Neiman D."/>
            <person name="Pearson M."/>
            <person name="Priest M."/>
            <person name="Roberts A."/>
            <person name="Saif S."/>
            <person name="Shea T."/>
            <person name="Shenoy N."/>
            <person name="Sisk P."/>
            <person name="Stolte C."/>
            <person name="Sykes S."/>
            <person name="Wortman J."/>
            <person name="Nusbaum C."/>
            <person name="Birren B."/>
        </authorList>
    </citation>
    <scope>NUCLEOTIDE SEQUENCE [LARGE SCALE GENOMIC DNA]</scope>
    <source>
        <strain evidence="2 3">ATCC 29453</strain>
    </source>
</reference>
<dbReference type="eggNOG" id="COG3617">
    <property type="taxonomic scope" value="Bacteria"/>
</dbReference>
<accession>U6Q197</accession>
<feature type="domain" description="Bro-N" evidence="1">
    <location>
        <begin position="2"/>
        <end position="108"/>
    </location>
</feature>
<feature type="non-terminal residue" evidence="2">
    <location>
        <position position="190"/>
    </location>
</feature>
<dbReference type="Pfam" id="PF02498">
    <property type="entry name" value="Bro-N"/>
    <property type="match status" value="1"/>
</dbReference>
<gene>
    <name evidence="2" type="ORF">HMPREF9021_02715</name>
</gene>
<proteinExistence type="predicted"/>
<protein>
    <recommendedName>
        <fullName evidence="1">Bro-N domain-containing protein</fullName>
    </recommendedName>
</protein>
<dbReference type="EMBL" id="ADCY02000079">
    <property type="protein sequence ID" value="EJZ50042.1"/>
    <property type="molecule type" value="Genomic_DNA"/>
</dbReference>
<dbReference type="PANTHER" id="PTHR36180:SF2">
    <property type="entry name" value="BRO FAMILY PROTEIN"/>
    <property type="match status" value="1"/>
</dbReference>
<dbReference type="AlphaFoldDB" id="U6Q197"/>
<dbReference type="SMART" id="SM01040">
    <property type="entry name" value="Bro-N"/>
    <property type="match status" value="1"/>
</dbReference>
<dbReference type="InterPro" id="IPR003497">
    <property type="entry name" value="BRO_N_domain"/>
</dbReference>
<reference evidence="2 3" key="1">
    <citation type="submission" date="2010-03" db="EMBL/GenBank/DDBJ databases">
        <authorList>
            <consortium name="The Broad Institute Genome Sequencing Platform"/>
            <person name="Ward D."/>
            <person name="Earl A."/>
            <person name="Feldgarden M."/>
            <person name="Gevers D."/>
            <person name="Young S."/>
            <person name="Zeng Q."/>
            <person name="Koehrsen M."/>
            <person name="Alvarado L."/>
            <person name="Berlin A.M."/>
            <person name="Borenstein D."/>
            <person name="Chapman S.B."/>
            <person name="Chen Z."/>
            <person name="Engels R."/>
            <person name="Freedman E."/>
            <person name="Gellesch M."/>
            <person name="Goldberg J."/>
            <person name="Griggs A."/>
            <person name="Gujja S."/>
            <person name="Heilman E.R."/>
            <person name="Heiman D.I."/>
            <person name="Hepburn T.A."/>
            <person name="Howarth C."/>
            <person name="Jen D."/>
            <person name="Larson L."/>
            <person name="Mehta T."/>
            <person name="Park D."/>
            <person name="Pearson M."/>
            <person name="Richards J."/>
            <person name="Roberts A."/>
            <person name="Saif S."/>
            <person name="Shea T.D."/>
            <person name="Shenoy N."/>
            <person name="Sisk P."/>
            <person name="Stolte C."/>
            <person name="Sykes S.N."/>
            <person name="Walk T."/>
            <person name="White J."/>
            <person name="Yandava C."/>
            <person name="Izard J."/>
            <person name="Baranova O.V."/>
            <person name="Blanton J.M."/>
            <person name="Tanner A.C."/>
            <person name="Dewhirst F."/>
            <person name="Haas B."/>
            <person name="Nusbaum C."/>
            <person name="Birren B."/>
        </authorList>
    </citation>
    <scope>NUCLEOTIDE SEQUENCE [LARGE SCALE GENOMIC DNA]</scope>
    <source>
        <strain evidence="2 3">ATCC 29453</strain>
    </source>
</reference>